<keyword evidence="4 6" id="KW-1133">Transmembrane helix</keyword>
<feature type="transmembrane region" description="Helical" evidence="6">
    <location>
        <begin position="146"/>
        <end position="171"/>
    </location>
</feature>
<dbReference type="EMBL" id="CAADHZ010000022">
    <property type="protein sequence ID" value="VFR30205.1"/>
    <property type="molecule type" value="Genomic_DNA"/>
</dbReference>
<keyword evidence="3 6" id="KW-0812">Transmembrane</keyword>
<feature type="domain" description="Major facilitator superfamily (MFS) profile" evidence="7">
    <location>
        <begin position="22"/>
        <end position="394"/>
    </location>
</feature>
<feature type="transmembrane region" description="Helical" evidence="6">
    <location>
        <begin position="111"/>
        <end position="134"/>
    </location>
</feature>
<feature type="transmembrane region" description="Helical" evidence="6">
    <location>
        <begin position="61"/>
        <end position="80"/>
    </location>
</feature>
<dbReference type="EMBL" id="CAADIL010000006">
    <property type="protein sequence ID" value="VFR64339.1"/>
    <property type="molecule type" value="Genomic_DNA"/>
</dbReference>
<evidence type="ECO:0000256" key="3">
    <source>
        <dbReference type="ARBA" id="ARBA00022692"/>
    </source>
</evidence>
<dbReference type="PROSITE" id="PS50850">
    <property type="entry name" value="MFS"/>
    <property type="match status" value="1"/>
</dbReference>
<dbReference type="Pfam" id="PF07690">
    <property type="entry name" value="MFS_1"/>
    <property type="match status" value="1"/>
</dbReference>
<dbReference type="InterPro" id="IPR036259">
    <property type="entry name" value="MFS_trans_sf"/>
</dbReference>
<feature type="transmembrane region" description="Helical" evidence="6">
    <location>
        <begin position="256"/>
        <end position="276"/>
    </location>
</feature>
<evidence type="ECO:0000256" key="5">
    <source>
        <dbReference type="ARBA" id="ARBA00023136"/>
    </source>
</evidence>
<evidence type="ECO:0000313" key="8">
    <source>
        <dbReference type="EMBL" id="VFR23557.1"/>
    </source>
</evidence>
<feature type="transmembrane region" description="Helical" evidence="6">
    <location>
        <begin position="87"/>
        <end position="105"/>
    </location>
</feature>
<feature type="transmembrane region" description="Helical" evidence="6">
    <location>
        <begin position="214"/>
        <end position="236"/>
    </location>
</feature>
<evidence type="ECO:0000313" key="9">
    <source>
        <dbReference type="EMBL" id="VFR30205.1"/>
    </source>
</evidence>
<name>A0A484PGG6_9ZZZZ</name>
<evidence type="ECO:0000259" key="7">
    <source>
        <dbReference type="PROSITE" id="PS50850"/>
    </source>
</evidence>
<dbReference type="EMBL" id="CAADIJ010000023">
    <property type="protein sequence ID" value="VFR82291.1"/>
    <property type="molecule type" value="Genomic_DNA"/>
</dbReference>
<sequence>MHASDLAGQMPASAAPRLPWAGLLALATAGFITILTEALPAGLLPQMAAGLGVSESMAGQLVSFYALGSLLAAVPLVIATRDWPRKTLLLCAISGFAVVNTITALSDSYALTLVARMLAGVFAGLLWALVAGYASRMVAPSQRGRAIAVAMIGAPLAFSLGIPGGTLLGALVGWRHAFGLMTLMTLVLIAWVMWKVPPVPGSREGRRQAGLREVWAMPGVAAVLVTTLLFVLGHNILYTYIAPYLIGVGLGARVDVALLAFGLASIPGIALAGWLVDRWMRTLVLGSILAFGAAILMLGLAGGAAWCVHAGVALWGLAFGGAPTLFQTASANAAGDSADVAQSFIVTVWNLGIAGGGVLGGLVLDGPGAAALPWAALLALLGAWFAAWLARAAGFPAIGRA</sequence>
<evidence type="ECO:0000313" key="10">
    <source>
        <dbReference type="EMBL" id="VFR37626.1"/>
    </source>
</evidence>
<accession>A0A484PGG6</accession>
<dbReference type="GO" id="GO:0022857">
    <property type="term" value="F:transmembrane transporter activity"/>
    <property type="evidence" value="ECO:0007669"/>
    <property type="project" value="InterPro"/>
</dbReference>
<dbReference type="Gene3D" id="1.20.1250.20">
    <property type="entry name" value="MFS general substrate transporter like domains"/>
    <property type="match status" value="1"/>
</dbReference>
<gene>
    <name evidence="10" type="ORF">ANDA3_3479</name>
    <name evidence="9" type="ORF">ANDO1_3400</name>
    <name evidence="8" type="ORF">ANDO2_3306</name>
    <name evidence="11" type="ORF">DAR2_3329</name>
    <name evidence="12" type="ORF">DAR3_3327</name>
</gene>
<dbReference type="EMBL" id="CAADIC010000023">
    <property type="protein sequence ID" value="VFR37626.1"/>
    <property type="molecule type" value="Genomic_DNA"/>
</dbReference>
<proteinExistence type="predicted"/>
<evidence type="ECO:0000256" key="1">
    <source>
        <dbReference type="ARBA" id="ARBA00004651"/>
    </source>
</evidence>
<comment type="subcellular location">
    <subcellularLocation>
        <location evidence="1">Cell membrane</location>
        <topology evidence="1">Multi-pass membrane protein</topology>
    </subcellularLocation>
</comment>
<dbReference type="InterPro" id="IPR020846">
    <property type="entry name" value="MFS_dom"/>
</dbReference>
<feature type="transmembrane region" description="Helical" evidence="6">
    <location>
        <begin position="177"/>
        <end position="194"/>
    </location>
</feature>
<keyword evidence="2" id="KW-1003">Cell membrane</keyword>
<dbReference type="InterPro" id="IPR011701">
    <property type="entry name" value="MFS"/>
</dbReference>
<organism evidence="8">
    <name type="scientific">plant metagenome</name>
    <dbReference type="NCBI Taxonomy" id="1297885"/>
    <lineage>
        <taxon>unclassified sequences</taxon>
        <taxon>metagenomes</taxon>
        <taxon>organismal metagenomes</taxon>
    </lineage>
</organism>
<feature type="transmembrane region" description="Helical" evidence="6">
    <location>
        <begin position="283"/>
        <end position="306"/>
    </location>
</feature>
<evidence type="ECO:0000256" key="4">
    <source>
        <dbReference type="ARBA" id="ARBA00022989"/>
    </source>
</evidence>
<dbReference type="PANTHER" id="PTHR43124">
    <property type="entry name" value="PURINE EFFLUX PUMP PBUE"/>
    <property type="match status" value="1"/>
</dbReference>
<protein>
    <submittedName>
        <fullName evidence="8">Major facilitator family transporter</fullName>
    </submittedName>
</protein>
<feature type="transmembrane region" description="Helical" evidence="6">
    <location>
        <begin position="20"/>
        <end position="41"/>
    </location>
</feature>
<dbReference type="AlphaFoldDB" id="A0A484PGG6"/>
<reference evidence="8" key="1">
    <citation type="submission" date="2019-03" db="EMBL/GenBank/DDBJ databases">
        <authorList>
            <person name="Danneels B."/>
        </authorList>
    </citation>
    <scope>NUCLEOTIDE SEQUENCE</scope>
</reference>
<evidence type="ECO:0000256" key="2">
    <source>
        <dbReference type="ARBA" id="ARBA00022475"/>
    </source>
</evidence>
<evidence type="ECO:0000256" key="6">
    <source>
        <dbReference type="SAM" id="Phobius"/>
    </source>
</evidence>
<dbReference type="InterPro" id="IPR050189">
    <property type="entry name" value="MFS_Efflux_Transporters"/>
</dbReference>
<dbReference type="PANTHER" id="PTHR43124:SF3">
    <property type="entry name" value="CHLORAMPHENICOL EFFLUX PUMP RV0191"/>
    <property type="match status" value="1"/>
</dbReference>
<evidence type="ECO:0000313" key="12">
    <source>
        <dbReference type="EMBL" id="VFR82291.1"/>
    </source>
</evidence>
<feature type="transmembrane region" description="Helical" evidence="6">
    <location>
        <begin position="370"/>
        <end position="390"/>
    </location>
</feature>
<feature type="transmembrane region" description="Helical" evidence="6">
    <location>
        <begin position="343"/>
        <end position="364"/>
    </location>
</feature>
<dbReference type="GO" id="GO:0005886">
    <property type="term" value="C:plasma membrane"/>
    <property type="evidence" value="ECO:0007669"/>
    <property type="project" value="UniProtKB-SubCell"/>
</dbReference>
<dbReference type="CDD" id="cd17324">
    <property type="entry name" value="MFS_NepI_like"/>
    <property type="match status" value="1"/>
</dbReference>
<dbReference type="SUPFAM" id="SSF103473">
    <property type="entry name" value="MFS general substrate transporter"/>
    <property type="match status" value="1"/>
</dbReference>
<evidence type="ECO:0000313" key="11">
    <source>
        <dbReference type="EMBL" id="VFR64339.1"/>
    </source>
</evidence>
<feature type="transmembrane region" description="Helical" evidence="6">
    <location>
        <begin position="312"/>
        <end position="331"/>
    </location>
</feature>
<dbReference type="EMBL" id="CAADIB010000004">
    <property type="protein sequence ID" value="VFR23557.1"/>
    <property type="molecule type" value="Genomic_DNA"/>
</dbReference>
<keyword evidence="5 6" id="KW-0472">Membrane</keyword>